<dbReference type="EMBL" id="HBKQ01013038">
    <property type="protein sequence ID" value="CAE2222591.1"/>
    <property type="molecule type" value="Transcribed_RNA"/>
</dbReference>
<proteinExistence type="predicted"/>
<evidence type="ECO:0000256" key="1">
    <source>
        <dbReference type="SAM" id="MobiDB-lite"/>
    </source>
</evidence>
<dbReference type="AlphaFoldDB" id="A0A7S4I9D2"/>
<reference evidence="2" key="1">
    <citation type="submission" date="2021-01" db="EMBL/GenBank/DDBJ databases">
        <authorList>
            <person name="Corre E."/>
            <person name="Pelletier E."/>
            <person name="Niang G."/>
            <person name="Scheremetjew M."/>
            <person name="Finn R."/>
            <person name="Kale V."/>
            <person name="Holt S."/>
            <person name="Cochrane G."/>
            <person name="Meng A."/>
            <person name="Brown T."/>
            <person name="Cohen L."/>
        </authorList>
    </citation>
    <scope>NUCLEOTIDE SEQUENCE</scope>
    <source>
        <strain evidence="2">Isolate 1302-5</strain>
    </source>
</reference>
<name>A0A7S4I9D2_9STRA</name>
<feature type="compositionally biased region" description="Basic and acidic residues" evidence="1">
    <location>
        <begin position="119"/>
        <end position="139"/>
    </location>
</feature>
<feature type="compositionally biased region" description="Acidic residues" evidence="1">
    <location>
        <begin position="109"/>
        <end position="118"/>
    </location>
</feature>
<organism evidence="2">
    <name type="scientific">Odontella aurita</name>
    <dbReference type="NCBI Taxonomy" id="265563"/>
    <lineage>
        <taxon>Eukaryota</taxon>
        <taxon>Sar</taxon>
        <taxon>Stramenopiles</taxon>
        <taxon>Ochrophyta</taxon>
        <taxon>Bacillariophyta</taxon>
        <taxon>Mediophyceae</taxon>
        <taxon>Biddulphiophycidae</taxon>
        <taxon>Eupodiscales</taxon>
        <taxon>Odontellaceae</taxon>
        <taxon>Odontella</taxon>
    </lineage>
</organism>
<accession>A0A7S4I9D2</accession>
<evidence type="ECO:0000313" key="2">
    <source>
        <dbReference type="EMBL" id="CAE2222591.1"/>
    </source>
</evidence>
<protein>
    <submittedName>
        <fullName evidence="2">Uncharacterized protein</fullName>
    </submittedName>
</protein>
<sequence>MTERNDPGFWVCGKDKESHNGSAAADEDGGDCEEREMLCGMDTVWDKNSALHVALNIFLGKGEDKGDATRGIYEPSLSCVYSPAYLYTLIYPHILSSLERSLEALGFEDDYGDDGNDKEEEKGADDGRDERRAGGQEGVRRSVEALRRLLWKVPSVGKGRGARYLNGVIMEDGPLSPVECN</sequence>
<feature type="region of interest" description="Disordered" evidence="1">
    <location>
        <begin position="109"/>
        <end position="139"/>
    </location>
</feature>
<gene>
    <name evidence="2" type="ORF">OAUR00152_LOCUS8946</name>
</gene>